<keyword evidence="3" id="KW-1185">Reference proteome</keyword>
<proteinExistence type="predicted"/>
<gene>
    <name evidence="2" type="ORF">ACFSRY_10025</name>
</gene>
<organism evidence="2 3">
    <name type="scientific">Pontibacter locisalis</name>
    <dbReference type="NCBI Taxonomy" id="1719035"/>
    <lineage>
        <taxon>Bacteria</taxon>
        <taxon>Pseudomonadati</taxon>
        <taxon>Bacteroidota</taxon>
        <taxon>Cytophagia</taxon>
        <taxon>Cytophagales</taxon>
        <taxon>Hymenobacteraceae</taxon>
        <taxon>Pontibacter</taxon>
    </lineage>
</organism>
<evidence type="ECO:0000313" key="2">
    <source>
        <dbReference type="EMBL" id="MFD2514204.1"/>
    </source>
</evidence>
<dbReference type="RefSeq" id="WP_377506316.1">
    <property type="nucleotide sequence ID" value="NZ_JBHULU010000013.1"/>
</dbReference>
<evidence type="ECO:0000313" key="3">
    <source>
        <dbReference type="Proteomes" id="UP001597544"/>
    </source>
</evidence>
<comment type="caution">
    <text evidence="2">The sequence shown here is derived from an EMBL/GenBank/DDBJ whole genome shotgun (WGS) entry which is preliminary data.</text>
</comment>
<keyword evidence="1" id="KW-0175">Coiled coil</keyword>
<protein>
    <submittedName>
        <fullName evidence="2">Uncharacterized protein</fullName>
    </submittedName>
</protein>
<accession>A0ABW5IN89</accession>
<reference evidence="3" key="1">
    <citation type="journal article" date="2019" name="Int. J. Syst. Evol. Microbiol.">
        <title>The Global Catalogue of Microorganisms (GCM) 10K type strain sequencing project: providing services to taxonomists for standard genome sequencing and annotation.</title>
        <authorList>
            <consortium name="The Broad Institute Genomics Platform"/>
            <consortium name="The Broad Institute Genome Sequencing Center for Infectious Disease"/>
            <person name="Wu L."/>
            <person name="Ma J."/>
        </authorList>
    </citation>
    <scope>NUCLEOTIDE SEQUENCE [LARGE SCALE GENOMIC DNA]</scope>
    <source>
        <strain evidence="3">KCTC 42498</strain>
    </source>
</reference>
<dbReference type="EMBL" id="JBHULU010000013">
    <property type="protein sequence ID" value="MFD2514204.1"/>
    <property type="molecule type" value="Genomic_DNA"/>
</dbReference>
<name>A0ABW5IN89_9BACT</name>
<feature type="coiled-coil region" evidence="1">
    <location>
        <begin position="150"/>
        <end position="177"/>
    </location>
</feature>
<evidence type="ECO:0000256" key="1">
    <source>
        <dbReference type="SAM" id="Coils"/>
    </source>
</evidence>
<dbReference type="Proteomes" id="UP001597544">
    <property type="component" value="Unassembled WGS sequence"/>
</dbReference>
<sequence>MSDQNTPPIPDKWYALTQLGKVLKEGRLPEFVRSDEAFYYVQCMYYSQRSGTSYFKYKLFNTALTTAMLKYNGISCKDLEFAEVAHVQDVHYRKIRFNLVDKCSVTETSMFDGGIEAFQACIKHMDELGKYGTIRERDLTKKVKHQEDIIKATSEDISKLRIKIQELEYKLDEIYKSKSDLRKLTQLLYEN</sequence>